<gene>
    <name evidence="2" type="ordered locus">Hsero_1187</name>
</gene>
<dbReference type="STRING" id="757424.Hsero_1187"/>
<evidence type="ECO:0000256" key="1">
    <source>
        <dbReference type="SAM" id="MobiDB-lite"/>
    </source>
</evidence>
<evidence type="ECO:0000313" key="2">
    <source>
        <dbReference type="EMBL" id="ADJ62704.1"/>
    </source>
</evidence>
<dbReference type="KEGG" id="hse:Hsero_1187"/>
<evidence type="ECO:0000313" key="3">
    <source>
        <dbReference type="Proteomes" id="UP000000329"/>
    </source>
</evidence>
<dbReference type="HOGENOM" id="CLU_1989561_0_0_4"/>
<dbReference type="Proteomes" id="UP000000329">
    <property type="component" value="Chromosome"/>
</dbReference>
<accession>D8J1T3</accession>
<dbReference type="AlphaFoldDB" id="D8J1T3"/>
<dbReference type="EMBL" id="CP002039">
    <property type="protein sequence ID" value="ADJ62704.1"/>
    <property type="molecule type" value="Genomic_DNA"/>
</dbReference>
<proteinExistence type="predicted"/>
<protein>
    <submittedName>
        <fullName evidence="2">Uncharacterized protein</fullName>
    </submittedName>
</protein>
<reference evidence="2 3" key="1">
    <citation type="submission" date="2010-04" db="EMBL/GenBank/DDBJ databases">
        <title>The genome of Herbaspirillum seropedicae SmR1, an endophytic, nitrogen-fixing, plant-growth promoting beta-Proteobacteria.</title>
        <authorList>
            <person name="Pedrosa F.O."/>
            <person name="Monteiro R.A."/>
            <person name="Wassem R."/>
            <person name="Cruz L.M."/>
            <person name="Ayub R.A."/>
            <person name="Colauto N.B."/>
            <person name="Fernandez M.A."/>
            <person name="Fungaro M.H.P."/>
            <person name="Grisard E.C."/>
            <person name="Hungria M."/>
            <person name="Madeira H.M.F."/>
            <person name="Nodari R.O."/>
            <person name="Osaku C.A."/>
            <person name="Petzl-Erler M.L."/>
            <person name="Terenzi H."/>
            <person name="Vieira L.G.E."/>
            <person name="Almeida M.I.M."/>
            <person name="Alves L.R."/>
            <person name="Arantes O.M.N."/>
            <person name="Balsanelli E."/>
            <person name="Barcellos F.G."/>
            <person name="Baura V.A."/>
            <person name="Binde D.R."/>
            <person name="Campo R.J."/>
            <person name="Chubatsu L.S."/>
            <person name="Chueire L.M.O."/>
            <person name="Ciferri R.R."/>
            <person name="Correa L.C."/>
            <person name="da Conceicao Silva J.L."/>
            <person name="Dabul A.N.G."/>
            <person name="Dambros B.P."/>
            <person name="Faoro H."/>
            <person name="Favetti A."/>
            <person name="Friedermann G."/>
            <person name="Furlaneto M.C."/>
            <person name="Gasques L.S."/>
            <person name="Gimenes C.C.T."/>
            <person name="Gioppo N.M.R."/>
            <person name="Glienke-Blanco C."/>
            <person name="Godoy L.P."/>
            <person name="Guerra M.P."/>
            <person name="Karp S."/>
            <person name="Kava-Cordeiro V."/>
            <person name="Margarido V.P."/>
            <person name="Mathioni S.M."/>
            <person name="Menck-Soares M.A."/>
            <person name="Murace N.K."/>
            <person name="Nicolas M.F."/>
            <person name="Oliveira C.E.C."/>
            <person name="Pagnan N.A.B."/>
            <person name="Pamphile J.A."/>
            <person name="Patussi E.V."/>
            <person name="Pereira L.F.P."/>
            <person name="Pereira-Ferrari L."/>
            <person name="Pinto F.G.S."/>
            <person name="Precoma C."/>
            <person name="Prioli A.J."/>
            <person name="Prioli S.M.A.P."/>
            <person name="Raittz R.T."/>
            <person name="Ramos H.J.O."/>
            <person name="Ribeiro E.M.S.F."/>
            <person name="Rigo L.U."/>
            <person name="Rocha C.L.M.S.C."/>
            <person name="Rocha S.N."/>
            <person name="Santos K."/>
            <person name="Satori D."/>
            <person name="Silva A.G."/>
            <person name="Simao R.C.G."/>
            <person name="Soares M.A.M."/>
            <person name="Souza E.M."/>
            <person name="Steffens M.B.R."/>
            <person name="Steindel M."/>
            <person name="Tadra-Sfeir M.Z."/>
            <person name="Takahashi E.K."/>
            <person name="Torres R.A."/>
            <person name="Valle J.S."/>
            <person name="Vernal J.I."/>
            <person name="Vilas-Boas L.A."/>
            <person name="Watanabe M.A.E."/>
            <person name="Weiss V.A."/>
            <person name="Yates M.A."/>
            <person name="Souza E.M."/>
        </authorList>
    </citation>
    <scope>NUCLEOTIDE SEQUENCE [LARGE SCALE GENOMIC DNA]</scope>
    <source>
        <strain evidence="2 3">SmR1</strain>
    </source>
</reference>
<keyword evidence="3" id="KW-1185">Reference proteome</keyword>
<feature type="compositionally biased region" description="Basic residues" evidence="1">
    <location>
        <begin position="1"/>
        <end position="10"/>
    </location>
</feature>
<name>D8J1T3_HERSS</name>
<feature type="region of interest" description="Disordered" evidence="1">
    <location>
        <begin position="1"/>
        <end position="33"/>
    </location>
</feature>
<sequence>MAISKIRSRRPGYDHCPSTKGLLSQADRRGQREVKRYQPLSPRMRQQRLWRECRQGRRRPAGRWTCMVGVSLSLVTPRWRRAGPRSKEASRVAAFWAARQYWCGIIRRTFIQSSRKTRLLHKKAR</sequence>
<organism evidence="2 3">
    <name type="scientific">Herbaspirillum seropedicae (strain SmR1)</name>
    <dbReference type="NCBI Taxonomy" id="757424"/>
    <lineage>
        <taxon>Bacteria</taxon>
        <taxon>Pseudomonadati</taxon>
        <taxon>Pseudomonadota</taxon>
        <taxon>Betaproteobacteria</taxon>
        <taxon>Burkholderiales</taxon>
        <taxon>Oxalobacteraceae</taxon>
        <taxon>Herbaspirillum</taxon>
    </lineage>
</organism>